<evidence type="ECO:0000313" key="2">
    <source>
        <dbReference type="EMBL" id="MBA9078510.1"/>
    </source>
</evidence>
<keyword evidence="3" id="KW-1185">Reference proteome</keyword>
<dbReference type="AlphaFoldDB" id="A0A839GIR0"/>
<sequence>MEATPKNLSELTDQELLAEAKKQKSGAIINAVFIGFLVGIVFYSVLSNAYGLFTLLPLFLVYTLIKNSKYSTKEVEVLLKERGLR</sequence>
<keyword evidence="1" id="KW-1133">Transmembrane helix</keyword>
<comment type="caution">
    <text evidence="2">The sequence shown here is derived from an EMBL/GenBank/DDBJ whole genome shotgun (WGS) entry which is preliminary data.</text>
</comment>
<protein>
    <submittedName>
        <fullName evidence="2">Uncharacterized membrane protein YbjE (DUF340 family)</fullName>
    </submittedName>
</protein>
<accession>A0A839GIR0</accession>
<dbReference type="RefSeq" id="WP_182513703.1">
    <property type="nucleotide sequence ID" value="NZ_JACJIQ010000013.1"/>
</dbReference>
<dbReference type="EMBL" id="JACJIQ010000013">
    <property type="protein sequence ID" value="MBA9078510.1"/>
    <property type="molecule type" value="Genomic_DNA"/>
</dbReference>
<reference evidence="2 3" key="1">
    <citation type="submission" date="2020-08" db="EMBL/GenBank/DDBJ databases">
        <title>Genomic Encyclopedia of Type Strains, Phase IV (KMG-IV): sequencing the most valuable type-strain genomes for metagenomic binning, comparative biology and taxonomic classification.</title>
        <authorList>
            <person name="Goeker M."/>
        </authorList>
    </citation>
    <scope>NUCLEOTIDE SEQUENCE [LARGE SCALE GENOMIC DNA]</scope>
    <source>
        <strain evidence="2 3">DSM 29854</strain>
    </source>
</reference>
<dbReference type="Proteomes" id="UP000563094">
    <property type="component" value="Unassembled WGS sequence"/>
</dbReference>
<evidence type="ECO:0000313" key="3">
    <source>
        <dbReference type="Proteomes" id="UP000563094"/>
    </source>
</evidence>
<keyword evidence="1" id="KW-0472">Membrane</keyword>
<name>A0A839GIR0_9BACT</name>
<evidence type="ECO:0000256" key="1">
    <source>
        <dbReference type="SAM" id="Phobius"/>
    </source>
</evidence>
<gene>
    <name evidence="2" type="ORF">FHS90_003238</name>
</gene>
<organism evidence="2 3">
    <name type="scientific">Rufibacter quisquiliarum</name>
    <dbReference type="NCBI Taxonomy" id="1549639"/>
    <lineage>
        <taxon>Bacteria</taxon>
        <taxon>Pseudomonadati</taxon>
        <taxon>Bacteroidota</taxon>
        <taxon>Cytophagia</taxon>
        <taxon>Cytophagales</taxon>
        <taxon>Hymenobacteraceae</taxon>
        <taxon>Rufibacter</taxon>
    </lineage>
</organism>
<proteinExistence type="predicted"/>
<keyword evidence="1" id="KW-0812">Transmembrane</keyword>
<feature type="transmembrane region" description="Helical" evidence="1">
    <location>
        <begin position="26"/>
        <end position="43"/>
    </location>
</feature>